<dbReference type="CDD" id="cd18914">
    <property type="entry name" value="bHLH_AtORG2_like"/>
    <property type="match status" value="1"/>
</dbReference>
<dbReference type="Proteomes" id="UP000189701">
    <property type="component" value="Unplaced"/>
</dbReference>
<dbReference type="GO" id="GO:0000977">
    <property type="term" value="F:RNA polymerase II transcription regulatory region sequence-specific DNA binding"/>
    <property type="evidence" value="ECO:0007669"/>
    <property type="project" value="TreeGrafter"/>
</dbReference>
<dbReference type="InterPro" id="IPR036638">
    <property type="entry name" value="HLH_DNA-bd_sf"/>
</dbReference>
<feature type="compositionally biased region" description="Polar residues" evidence="6">
    <location>
        <begin position="69"/>
        <end position="85"/>
    </location>
</feature>
<evidence type="ECO:0000256" key="2">
    <source>
        <dbReference type="ARBA" id="ARBA00023015"/>
    </source>
</evidence>
<evidence type="ECO:0000313" key="10">
    <source>
        <dbReference type="RefSeq" id="XP_009757519.1"/>
    </source>
</evidence>
<evidence type="ECO:0000313" key="8">
    <source>
        <dbReference type="Proteomes" id="UP000189701"/>
    </source>
</evidence>
<sequence>MDNYLWEIFSSKQNTEQDHDHDHHHQLLQIPNFQLNGFCQQDQIPNQDLIGGPREISSVNSNNNYASVPTTMSSVNRSNLDNSNKGLIRRPESTISSTDDSKKVVHRNVERHRRQEMANLLTSLRSLLPLEFIKGKRSASDHMQIAVNYIRHLRKNIEELDNRRKQIKNSLDNLGAENGSSSTCYVHNNSVAVNTCQDGMEILINVNSHKEEMFSLSKVLRWLLQEGLNVVSCVNSKQDEWTLIRIQCQVSDISGVSTVGLQKKLTDLIS</sequence>
<dbReference type="Pfam" id="PF00010">
    <property type="entry name" value="HLH"/>
    <property type="match status" value="1"/>
</dbReference>
<evidence type="ECO:0000259" key="7">
    <source>
        <dbReference type="PROSITE" id="PS50888"/>
    </source>
</evidence>
<proteinExistence type="predicted"/>
<dbReference type="GO" id="GO:0000981">
    <property type="term" value="F:DNA-binding transcription factor activity, RNA polymerase II-specific"/>
    <property type="evidence" value="ECO:0007669"/>
    <property type="project" value="TreeGrafter"/>
</dbReference>
<dbReference type="STRING" id="4096.A0A1U7UTJ0"/>
<organism evidence="8 9">
    <name type="scientific">Nicotiana sylvestris</name>
    <name type="common">Wood tobacco</name>
    <name type="synonym">South American tobacco</name>
    <dbReference type="NCBI Taxonomy" id="4096"/>
    <lineage>
        <taxon>Eukaryota</taxon>
        <taxon>Viridiplantae</taxon>
        <taxon>Streptophyta</taxon>
        <taxon>Embryophyta</taxon>
        <taxon>Tracheophyta</taxon>
        <taxon>Spermatophyta</taxon>
        <taxon>Magnoliopsida</taxon>
        <taxon>eudicotyledons</taxon>
        <taxon>Gunneridae</taxon>
        <taxon>Pentapetalae</taxon>
        <taxon>asterids</taxon>
        <taxon>lamiids</taxon>
        <taxon>Solanales</taxon>
        <taxon>Solanaceae</taxon>
        <taxon>Nicotianoideae</taxon>
        <taxon>Nicotianeae</taxon>
        <taxon>Nicotiana</taxon>
    </lineage>
</organism>
<dbReference type="KEGG" id="nsy:104210336"/>
<dbReference type="SUPFAM" id="SSF47459">
    <property type="entry name" value="HLH, helix-loop-helix DNA-binding domain"/>
    <property type="match status" value="1"/>
</dbReference>
<dbReference type="PANTHER" id="PTHR13935">
    <property type="entry name" value="ACHAETE-SCUTE TRANSCRIPTION FACTOR-RELATED"/>
    <property type="match status" value="1"/>
</dbReference>
<evidence type="ECO:0000256" key="5">
    <source>
        <dbReference type="SAM" id="Coils"/>
    </source>
</evidence>
<evidence type="ECO:0000313" key="9">
    <source>
        <dbReference type="RefSeq" id="XP_009757518.1"/>
    </source>
</evidence>
<dbReference type="Gene3D" id="4.10.280.10">
    <property type="entry name" value="Helix-loop-helix DNA-binding domain"/>
    <property type="match status" value="1"/>
</dbReference>
<dbReference type="InterPro" id="IPR011598">
    <property type="entry name" value="bHLH_dom"/>
</dbReference>
<dbReference type="RefSeq" id="XP_009757518.1">
    <property type="nucleotide sequence ID" value="XM_009759216.1"/>
</dbReference>
<dbReference type="OrthoDB" id="1935281at2759"/>
<reference evidence="8" key="1">
    <citation type="journal article" date="2013" name="Genome Biol.">
        <title>Reference genomes and transcriptomes of Nicotiana sylvestris and Nicotiana tomentosiformis.</title>
        <authorList>
            <person name="Sierro N."/>
            <person name="Battey J.N."/>
            <person name="Ouadi S."/>
            <person name="Bovet L."/>
            <person name="Goepfert S."/>
            <person name="Bakaher N."/>
            <person name="Peitsch M.C."/>
            <person name="Ivanov N.V."/>
        </authorList>
    </citation>
    <scope>NUCLEOTIDE SEQUENCE [LARGE SCALE GENOMIC DNA]</scope>
</reference>
<evidence type="ECO:0000256" key="3">
    <source>
        <dbReference type="ARBA" id="ARBA00023163"/>
    </source>
</evidence>
<feature type="coiled-coil region" evidence="5">
    <location>
        <begin position="143"/>
        <end position="177"/>
    </location>
</feature>
<reference evidence="9 10" key="2">
    <citation type="submission" date="2025-04" db="UniProtKB">
        <authorList>
            <consortium name="RefSeq"/>
        </authorList>
    </citation>
    <scope>IDENTIFICATION</scope>
    <source>
        <tissue evidence="9 10">Leaf</tissue>
    </source>
</reference>
<keyword evidence="4" id="KW-0539">Nucleus</keyword>
<gene>
    <name evidence="9 10" type="primary">LOC104210336</name>
</gene>
<name>A0A1U7UTJ0_NICSY</name>
<protein>
    <submittedName>
        <fullName evidence="9 10">Transcription factor bHLH118-like</fullName>
    </submittedName>
</protein>
<evidence type="ECO:0000256" key="1">
    <source>
        <dbReference type="ARBA" id="ARBA00004123"/>
    </source>
</evidence>
<feature type="region of interest" description="Disordered" evidence="6">
    <location>
        <begin position="67"/>
        <end position="101"/>
    </location>
</feature>
<dbReference type="InterPro" id="IPR015660">
    <property type="entry name" value="MASH1/Ascl1a-like"/>
</dbReference>
<dbReference type="GO" id="GO:0090575">
    <property type="term" value="C:RNA polymerase II transcription regulator complex"/>
    <property type="evidence" value="ECO:0007669"/>
    <property type="project" value="TreeGrafter"/>
</dbReference>
<dbReference type="PANTHER" id="PTHR13935:SF108">
    <property type="entry name" value="TRANSCRIPTION FACTOR BHLH118-LIKE"/>
    <property type="match status" value="1"/>
</dbReference>
<accession>A0A1U7UTJ0</accession>
<keyword evidence="2" id="KW-0805">Transcription regulation</keyword>
<dbReference type="GeneID" id="104210336"/>
<comment type="subcellular location">
    <subcellularLocation>
        <location evidence="1">Nucleus</location>
    </subcellularLocation>
</comment>
<keyword evidence="8" id="KW-1185">Reference proteome</keyword>
<feature type="domain" description="BHLH" evidence="7">
    <location>
        <begin position="101"/>
        <end position="153"/>
    </location>
</feature>
<dbReference type="eggNOG" id="ENOG502R5A2">
    <property type="taxonomic scope" value="Eukaryota"/>
</dbReference>
<dbReference type="PROSITE" id="PS50888">
    <property type="entry name" value="BHLH"/>
    <property type="match status" value="1"/>
</dbReference>
<dbReference type="RefSeq" id="XP_009757519.1">
    <property type="nucleotide sequence ID" value="XM_009759217.1"/>
</dbReference>
<dbReference type="GO" id="GO:0046983">
    <property type="term" value="F:protein dimerization activity"/>
    <property type="evidence" value="ECO:0007669"/>
    <property type="project" value="InterPro"/>
</dbReference>
<keyword evidence="5" id="KW-0175">Coiled coil</keyword>
<evidence type="ECO:0000256" key="4">
    <source>
        <dbReference type="ARBA" id="ARBA00023242"/>
    </source>
</evidence>
<keyword evidence="3" id="KW-0804">Transcription</keyword>
<dbReference type="AlphaFoldDB" id="A0A1U7UTJ0"/>
<evidence type="ECO:0000256" key="6">
    <source>
        <dbReference type="SAM" id="MobiDB-lite"/>
    </source>
</evidence>
<dbReference type="SMART" id="SM00353">
    <property type="entry name" value="HLH"/>
    <property type="match status" value="1"/>
</dbReference>